<dbReference type="Pfam" id="PF24681">
    <property type="entry name" value="Kelch_KLHDC2_KLHL20_DRC7"/>
    <property type="match status" value="1"/>
</dbReference>
<dbReference type="Pfam" id="PF02475">
    <property type="entry name" value="TRM5-TYW2_MTfase"/>
    <property type="match status" value="1"/>
</dbReference>
<comment type="pathway">
    <text evidence="1">tRNA modification; wybutosine-tRNA(Phe) biosynthesis.</text>
</comment>
<keyword evidence="2" id="KW-0489">Methyltransferase</keyword>
<dbReference type="GO" id="GO:0005737">
    <property type="term" value="C:cytoplasm"/>
    <property type="evidence" value="ECO:0007669"/>
    <property type="project" value="TreeGrafter"/>
</dbReference>
<reference evidence="10 11" key="1">
    <citation type="submission" date="2024-04" db="EMBL/GenBank/DDBJ databases">
        <authorList>
            <person name="Fracassetti M."/>
        </authorList>
    </citation>
    <scope>NUCLEOTIDE SEQUENCE [LARGE SCALE GENOMIC DNA]</scope>
</reference>
<dbReference type="FunFam" id="2.120.10.80:FF:000128">
    <property type="entry name" value="tRNA wybutosine-synthesizing protein 2/3/4"/>
    <property type="match status" value="1"/>
</dbReference>
<evidence type="ECO:0000256" key="8">
    <source>
        <dbReference type="SAM" id="MobiDB-lite"/>
    </source>
</evidence>
<dbReference type="Proteomes" id="UP001497516">
    <property type="component" value="Chromosome 6"/>
</dbReference>
<dbReference type="PANTHER" id="PTHR23245:SF25">
    <property type="entry name" value="TRNA WYBUTOSINE-SYNTHESIZING PROTEIN 2 HOMOLOG"/>
    <property type="match status" value="1"/>
</dbReference>
<dbReference type="SUPFAM" id="SSF111278">
    <property type="entry name" value="SSo0622-like"/>
    <property type="match status" value="1"/>
</dbReference>
<dbReference type="InterPro" id="IPR015915">
    <property type="entry name" value="Kelch-typ_b-propeller"/>
</dbReference>
<dbReference type="InterPro" id="IPR056743">
    <property type="entry name" value="TRM5-TYW2-like_MTfase"/>
</dbReference>
<dbReference type="Pfam" id="PF02676">
    <property type="entry name" value="TYW3"/>
    <property type="match status" value="1"/>
</dbReference>
<dbReference type="EMBL" id="OZ034819">
    <property type="protein sequence ID" value="CAL1397806.1"/>
    <property type="molecule type" value="Genomic_DNA"/>
</dbReference>
<dbReference type="Gene3D" id="3.30.300.110">
    <property type="entry name" value="Met-10+ protein-like domains"/>
    <property type="match status" value="1"/>
</dbReference>
<keyword evidence="11" id="KW-1185">Reference proteome</keyword>
<dbReference type="Gene3D" id="2.120.10.80">
    <property type="entry name" value="Kelch-type beta propeller"/>
    <property type="match status" value="1"/>
</dbReference>
<dbReference type="Gene3D" id="3.30.1960.10">
    <property type="entry name" value="tRNA wybutosine-synthesizing-like"/>
    <property type="match status" value="1"/>
</dbReference>
<evidence type="ECO:0000256" key="5">
    <source>
        <dbReference type="ARBA" id="ARBA00022694"/>
    </source>
</evidence>
<dbReference type="Gene3D" id="3.40.50.150">
    <property type="entry name" value="Vaccinia Virus protein VP39"/>
    <property type="match status" value="1"/>
</dbReference>
<evidence type="ECO:0000256" key="2">
    <source>
        <dbReference type="ARBA" id="ARBA00022603"/>
    </source>
</evidence>
<evidence type="ECO:0000256" key="4">
    <source>
        <dbReference type="ARBA" id="ARBA00022691"/>
    </source>
</evidence>
<dbReference type="InterPro" id="IPR003827">
    <property type="entry name" value="tRNA_yW-synthesising"/>
</dbReference>
<evidence type="ECO:0000259" key="9">
    <source>
        <dbReference type="PROSITE" id="PS51684"/>
    </source>
</evidence>
<dbReference type="PROSITE" id="PS51684">
    <property type="entry name" value="SAM_MT_TRM5_TYW2"/>
    <property type="match status" value="1"/>
</dbReference>
<gene>
    <name evidence="10" type="ORF">LTRI10_LOCUS38077</name>
</gene>
<dbReference type="InterPro" id="IPR056744">
    <property type="entry name" value="TRM5/TYW2-like_N"/>
</dbReference>
<feature type="region of interest" description="Disordered" evidence="8">
    <location>
        <begin position="227"/>
        <end position="247"/>
    </location>
</feature>
<evidence type="ECO:0000313" key="10">
    <source>
        <dbReference type="EMBL" id="CAL1397806.1"/>
    </source>
</evidence>
<evidence type="ECO:0000256" key="3">
    <source>
        <dbReference type="ARBA" id="ARBA00022679"/>
    </source>
</evidence>
<dbReference type="Pfam" id="PF25133">
    <property type="entry name" value="TYW2_N_2"/>
    <property type="match status" value="1"/>
</dbReference>
<name>A0AAV2FHP1_9ROSI</name>
<sequence>MEFEKRKAATLSIFGSSESDKSPKGSIDAPIIPLLDAINAHPSYYTTSSCSGRISILSQPKPSAATTAKKKAGGGSWLFITHEPADPATVISLLFPPEPMPIPPPSPPPELVLRFEPLIIAVECKDVVSAQVLVSLAISCGFRESGITSASKKRVIVGIRCSIRMEVPLGDSDNVLVSRDYVKFLIGVANQKMEANWKRTQGFFAALKENGFLGGYVEAENGELGLEEDKQGGASDDMGRISSDSRTGVPDHNLKVTQFPIVGESMEKLFLWGHTSCTLANLVHSSVLVFGGFGGKGRHARRNDSLLLDPSSGALTTVDVEFGPSPRLGHTASVVGDLVFIVGGRTDPLNILNEVWVLDVPGKQWRLIECSDSSSFPPRHRHAAAVVGSNIYVFGGLNNDLIFSSLHVFNTTNLQWKELVVNGDQPCPRHSHSMVAHASNLLMFGGHNGDQALGDLYSLDINTYTWRKEKTSGRSPSARFSHSMFVCKRFIGIIGGCPVNQHFQDLALLDLKTHAWTHVRLDCIGKELLVRSTSSIVEDQLFMIGGGAACYAFGTKFSEPLKIDLLPLLEKKLESGNSDDVDCQRQWVLQLEKKYAKQGKDILKRFGWLDIRRKVYSLDDGLHICFPITEEFSAMFSDGDRSQLNEVSCSAAISLLKEFDGSKVEDKVIEVRKVAKSPLQVMKEAVAGLIEEKSLSQELLDELPVRWERLGDIVVLPVTSFKDPAWDSIRHELWPIIATSLSARRLARQGRVASTGTRDSTLELLVGDNGWVDHRENGITYSFDATKCMFSWGNLSEKLRMGGMNCENEVVVDLFAGIGYFVLPFLLRAKAKQVYACEWNPNAIEALKRNLELNSVSNRCVVLEGDNRLTAPTEIADRVCLGLIPTSEGSWLTAIKALKREGGVMHVHGNVKDSEEAAWTQHLVTSLDNIARSEGRVWEVVAEHVERVKWYAPHIRHVVVDVRCRPIPG</sequence>
<dbReference type="PANTHER" id="PTHR23245">
    <property type="entry name" value="TRNA METHYLTRANSFERASE"/>
    <property type="match status" value="1"/>
</dbReference>
<dbReference type="AlphaFoldDB" id="A0AAV2FHP1"/>
<accession>A0AAV2FHP1</accession>
<comment type="catalytic activity">
    <reaction evidence="7">
        <text>4-demethylwyosine(37) in tRNA(Phe) + S-adenosyl-L-methionine = 4-demethyl-7-[(3S)-3-amino-3-carboxypropyl]wyosine(37) in tRNA(Phe) + S-methyl-5'-thioadenosine + H(+)</text>
        <dbReference type="Rhea" id="RHEA:36355"/>
        <dbReference type="Rhea" id="RHEA-COMP:10164"/>
        <dbReference type="Rhea" id="RHEA-COMP:10378"/>
        <dbReference type="ChEBI" id="CHEBI:15378"/>
        <dbReference type="ChEBI" id="CHEBI:17509"/>
        <dbReference type="ChEBI" id="CHEBI:59789"/>
        <dbReference type="ChEBI" id="CHEBI:64315"/>
        <dbReference type="ChEBI" id="CHEBI:73550"/>
        <dbReference type="EC" id="2.5.1.114"/>
    </reaction>
</comment>
<feature type="domain" description="SAM-dependent methyltransferase TRM5/TYW2-type" evidence="9">
    <location>
        <begin position="707"/>
        <end position="966"/>
    </location>
</feature>
<keyword evidence="5" id="KW-0819">tRNA processing</keyword>
<proteinExistence type="predicted"/>
<dbReference type="CDD" id="cd02440">
    <property type="entry name" value="AdoMet_MTases"/>
    <property type="match status" value="1"/>
</dbReference>
<comment type="catalytic activity">
    <reaction evidence="6">
        <text>4-demethyl-7-[(3S)-3-amino-3-carboxypropyl]wyosine(37) in tRNA(Phe) + S-adenosyl-L-methionine = 7-[(3S)-3-amino-3-carboxypropyl]wyosine(37) in tRNA(Phe) + S-adenosyl-L-homocysteine + H(+)</text>
        <dbReference type="Rhea" id="RHEA:36635"/>
        <dbReference type="Rhea" id="RHEA-COMP:10378"/>
        <dbReference type="Rhea" id="RHEA-COMP:10379"/>
        <dbReference type="ChEBI" id="CHEBI:15378"/>
        <dbReference type="ChEBI" id="CHEBI:57856"/>
        <dbReference type="ChEBI" id="CHEBI:59789"/>
        <dbReference type="ChEBI" id="CHEBI:73543"/>
        <dbReference type="ChEBI" id="CHEBI:73550"/>
        <dbReference type="EC" id="2.1.1.282"/>
    </reaction>
</comment>
<evidence type="ECO:0000256" key="1">
    <source>
        <dbReference type="ARBA" id="ARBA00004797"/>
    </source>
</evidence>
<dbReference type="InterPro" id="IPR036602">
    <property type="entry name" value="tRNA_yW-synthesising-like_sf"/>
</dbReference>
<dbReference type="SUPFAM" id="SSF117281">
    <property type="entry name" value="Kelch motif"/>
    <property type="match status" value="1"/>
</dbReference>
<dbReference type="GO" id="GO:0008175">
    <property type="term" value="F:tRNA methyltransferase activity"/>
    <property type="evidence" value="ECO:0007669"/>
    <property type="project" value="TreeGrafter"/>
</dbReference>
<evidence type="ECO:0000313" key="11">
    <source>
        <dbReference type="Proteomes" id="UP001497516"/>
    </source>
</evidence>
<organism evidence="10 11">
    <name type="scientific">Linum trigynum</name>
    <dbReference type="NCBI Taxonomy" id="586398"/>
    <lineage>
        <taxon>Eukaryota</taxon>
        <taxon>Viridiplantae</taxon>
        <taxon>Streptophyta</taxon>
        <taxon>Embryophyta</taxon>
        <taxon>Tracheophyta</taxon>
        <taxon>Spermatophyta</taxon>
        <taxon>Magnoliopsida</taxon>
        <taxon>eudicotyledons</taxon>
        <taxon>Gunneridae</taxon>
        <taxon>Pentapetalae</taxon>
        <taxon>rosids</taxon>
        <taxon>fabids</taxon>
        <taxon>Malpighiales</taxon>
        <taxon>Linaceae</taxon>
        <taxon>Linum</taxon>
    </lineage>
</organism>
<dbReference type="GO" id="GO:0030488">
    <property type="term" value="P:tRNA methylation"/>
    <property type="evidence" value="ECO:0007669"/>
    <property type="project" value="TreeGrafter"/>
</dbReference>
<keyword evidence="4" id="KW-0949">S-adenosyl-L-methionine</keyword>
<evidence type="ECO:0000256" key="6">
    <source>
        <dbReference type="ARBA" id="ARBA00049202"/>
    </source>
</evidence>
<dbReference type="InterPro" id="IPR029063">
    <property type="entry name" value="SAM-dependent_MTases_sf"/>
</dbReference>
<evidence type="ECO:0000256" key="7">
    <source>
        <dbReference type="ARBA" id="ARBA00049400"/>
    </source>
</evidence>
<dbReference type="GO" id="GO:0102522">
    <property type="term" value="F:tRNA 4-demethylwyosine alpha-amino-alpha-carboxypropyltransferase activity"/>
    <property type="evidence" value="ECO:0007669"/>
    <property type="project" value="UniProtKB-EC"/>
</dbReference>
<dbReference type="GO" id="GO:0031591">
    <property type="term" value="P:wybutosine biosynthetic process"/>
    <property type="evidence" value="ECO:0007669"/>
    <property type="project" value="TreeGrafter"/>
</dbReference>
<dbReference type="FunFam" id="3.40.50.150:FF:000131">
    <property type="entry name" value="tRNA wybutosine-synthesizing protein 2/3/4"/>
    <property type="match status" value="1"/>
</dbReference>
<keyword evidence="3" id="KW-0808">Transferase</keyword>
<dbReference type="SUPFAM" id="SSF53335">
    <property type="entry name" value="S-adenosyl-L-methionine-dependent methyltransferases"/>
    <property type="match status" value="1"/>
</dbReference>
<dbReference type="InterPro" id="IPR030382">
    <property type="entry name" value="MeTrfase_TRM5/TYW2"/>
</dbReference>
<protein>
    <recommendedName>
        <fullName evidence="9">SAM-dependent methyltransferase TRM5/TYW2-type domain-containing protein</fullName>
    </recommendedName>
</protein>